<evidence type="ECO:0000256" key="1">
    <source>
        <dbReference type="ARBA" id="ARBA00010211"/>
    </source>
</evidence>
<dbReference type="GO" id="GO:0018773">
    <property type="term" value="F:acetylpyruvate hydrolase activity"/>
    <property type="evidence" value="ECO:0007669"/>
    <property type="project" value="TreeGrafter"/>
</dbReference>
<accession>A0A7J7K0R9</accession>
<evidence type="ECO:0000256" key="2">
    <source>
        <dbReference type="ARBA" id="ARBA00022723"/>
    </source>
</evidence>
<keyword evidence="8" id="KW-1185">Reference proteome</keyword>
<dbReference type="PANTHER" id="PTHR11820:SF7">
    <property type="entry name" value="ACYLPYRUVASE FAHD1, MITOCHONDRIAL"/>
    <property type="match status" value="1"/>
</dbReference>
<dbReference type="EC" id="5.3.2.2" evidence="5"/>
<dbReference type="Pfam" id="PF01557">
    <property type="entry name" value="FAA_hydrolase"/>
    <property type="match status" value="1"/>
</dbReference>
<dbReference type="Gene3D" id="3.90.850.10">
    <property type="entry name" value="Fumarylacetoacetase-like, C-terminal domain"/>
    <property type="match status" value="1"/>
</dbReference>
<evidence type="ECO:0000313" key="7">
    <source>
        <dbReference type="EMBL" id="KAF6031564.1"/>
    </source>
</evidence>
<comment type="similarity">
    <text evidence="1">Belongs to the FAH family.</text>
</comment>
<evidence type="ECO:0000256" key="5">
    <source>
        <dbReference type="ARBA" id="ARBA00044973"/>
    </source>
</evidence>
<feature type="domain" description="Fumarylacetoacetase-like C-terminal" evidence="6">
    <location>
        <begin position="21"/>
        <end position="69"/>
    </location>
</feature>
<evidence type="ECO:0000313" key="8">
    <source>
        <dbReference type="Proteomes" id="UP000593567"/>
    </source>
</evidence>
<evidence type="ECO:0000256" key="4">
    <source>
        <dbReference type="ARBA" id="ARBA00044911"/>
    </source>
</evidence>
<dbReference type="OrthoDB" id="411064at2759"/>
<dbReference type="SUPFAM" id="SSF56529">
    <property type="entry name" value="FAH"/>
    <property type="match status" value="1"/>
</dbReference>
<reference evidence="7" key="1">
    <citation type="submission" date="2020-06" db="EMBL/GenBank/DDBJ databases">
        <title>Draft genome of Bugula neritina, a colonial animal packing powerful symbionts and potential medicines.</title>
        <authorList>
            <person name="Rayko M."/>
        </authorList>
    </citation>
    <scope>NUCLEOTIDE SEQUENCE [LARGE SCALE GENOMIC DNA]</scope>
    <source>
        <strain evidence="7">Kwan_BN1</strain>
    </source>
</reference>
<comment type="caution">
    <text evidence="7">The sequence shown here is derived from an EMBL/GenBank/DDBJ whole genome shotgun (WGS) entry which is preliminary data.</text>
</comment>
<protein>
    <recommendedName>
        <fullName evidence="5">oxaloacetate tautomerase</fullName>
        <ecNumber evidence="5">5.3.2.2</ecNumber>
    </recommendedName>
    <alternativeName>
        <fullName evidence="3">Fumarylacetoacetate hydrolase domain-containing protein 1</fullName>
    </alternativeName>
</protein>
<evidence type="ECO:0000259" key="6">
    <source>
        <dbReference type="Pfam" id="PF01557"/>
    </source>
</evidence>
<dbReference type="PANTHER" id="PTHR11820">
    <property type="entry name" value="ACYLPYRUVASE"/>
    <property type="match status" value="1"/>
</dbReference>
<dbReference type="EMBL" id="VXIV02001588">
    <property type="protein sequence ID" value="KAF6031564.1"/>
    <property type="molecule type" value="Genomic_DNA"/>
</dbReference>
<dbReference type="GO" id="GO:0050163">
    <property type="term" value="F:oxaloacetate tautomerase activity"/>
    <property type="evidence" value="ECO:0007669"/>
    <property type="project" value="UniProtKB-EC"/>
</dbReference>
<dbReference type="Proteomes" id="UP000593567">
    <property type="component" value="Unassembled WGS sequence"/>
</dbReference>
<organism evidence="7 8">
    <name type="scientific">Bugula neritina</name>
    <name type="common">Brown bryozoan</name>
    <name type="synonym">Sertularia neritina</name>
    <dbReference type="NCBI Taxonomy" id="10212"/>
    <lineage>
        <taxon>Eukaryota</taxon>
        <taxon>Metazoa</taxon>
        <taxon>Spiralia</taxon>
        <taxon>Lophotrochozoa</taxon>
        <taxon>Bryozoa</taxon>
        <taxon>Gymnolaemata</taxon>
        <taxon>Cheilostomatida</taxon>
        <taxon>Flustrina</taxon>
        <taxon>Buguloidea</taxon>
        <taxon>Bugulidae</taxon>
        <taxon>Bugula</taxon>
    </lineage>
</organism>
<dbReference type="GO" id="GO:0046872">
    <property type="term" value="F:metal ion binding"/>
    <property type="evidence" value="ECO:0007669"/>
    <property type="project" value="UniProtKB-KW"/>
</dbReference>
<keyword evidence="2" id="KW-0479">Metal-binding</keyword>
<gene>
    <name evidence="7" type="ORF">EB796_010114</name>
</gene>
<dbReference type="AlphaFoldDB" id="A0A7J7K0R9"/>
<evidence type="ECO:0000256" key="3">
    <source>
        <dbReference type="ARBA" id="ARBA00042340"/>
    </source>
</evidence>
<name>A0A7J7K0R9_BUGNE</name>
<sequence>MSTVCLDKVWERPKLCMCYSVYRLDYECELVVVISKEARNVKEADAMEHVFGYTVANDLTARDMVSATKMVVFTLSPGDIILTGTPGALEWVSIHQNI</sequence>
<dbReference type="InterPro" id="IPR036663">
    <property type="entry name" value="Fumarylacetoacetase_C_sf"/>
</dbReference>
<dbReference type="InterPro" id="IPR011234">
    <property type="entry name" value="Fumarylacetoacetase-like_C"/>
</dbReference>
<comment type="catalytic activity">
    <reaction evidence="4">
        <text>oxaloacetate = enol-oxaloacetate</text>
        <dbReference type="Rhea" id="RHEA:16021"/>
        <dbReference type="ChEBI" id="CHEBI:16452"/>
        <dbReference type="ChEBI" id="CHEBI:17479"/>
        <dbReference type="EC" id="5.3.2.2"/>
    </reaction>
    <physiologicalReaction direction="right-to-left" evidence="4">
        <dbReference type="Rhea" id="RHEA:16023"/>
    </physiologicalReaction>
</comment>
<proteinExistence type="inferred from homology"/>